<evidence type="ECO:0000313" key="3">
    <source>
        <dbReference type="Proteomes" id="UP000236178"/>
    </source>
</evidence>
<evidence type="ECO:0000313" key="2">
    <source>
        <dbReference type="EMBL" id="PKT68822.1"/>
    </source>
</evidence>
<dbReference type="OrthoDB" id="4133113at2"/>
<reference evidence="2 3" key="1">
    <citation type="submission" date="2017-12" db="EMBL/GenBank/DDBJ databases">
        <title>Streptomyces populusis sp. nov., a novel endophytic actinobacterium isolated from stems of Populus adenopoda Maxim.</title>
        <authorList>
            <person name="Wang Z."/>
        </authorList>
    </citation>
    <scope>NUCLEOTIDE SEQUENCE [LARGE SCALE GENOMIC DNA]</scope>
    <source>
        <strain evidence="2 3">A249</strain>
    </source>
</reference>
<evidence type="ECO:0000256" key="1">
    <source>
        <dbReference type="SAM" id="MobiDB-lite"/>
    </source>
</evidence>
<feature type="compositionally biased region" description="Polar residues" evidence="1">
    <location>
        <begin position="1"/>
        <end position="11"/>
    </location>
</feature>
<gene>
    <name evidence="2" type="ORF">CW362_32845</name>
</gene>
<keyword evidence="3" id="KW-1185">Reference proteome</keyword>
<dbReference type="RefSeq" id="WP_103553258.1">
    <property type="nucleotide sequence ID" value="NZ_KZ626934.1"/>
</dbReference>
<dbReference type="Proteomes" id="UP000236178">
    <property type="component" value="Unassembled WGS sequence"/>
</dbReference>
<comment type="caution">
    <text evidence="2">The sequence shown here is derived from an EMBL/GenBank/DDBJ whole genome shotgun (WGS) entry which is preliminary data.</text>
</comment>
<sequence>MSPGTENSTHVFLSETEHHGSPVTGPEDLRARIVQNALFAERLVITDSQVLHNAALRSLLAGRTPSSAEWRADLAELIRSGMLVVVRRDSVGSFREIRDEHEARGVRDVPTEEYAELMDEIVEGHVVPYSVDRASELFRSRTANRLAELIGPPDDGYARTLRSAVEWIRGQDPLYYNSLRGWIEERRATHGDTSEVALEAVERSANWSFRTTLPAVLGTPVAWGAVRTPATVALQGEAPREESALPGYMLNPYVLARLPAGVVNEAVGLESRKVVVDQFARAHSGRPVDTDALRNGVEDFCMHLQEAAVAAFRGLDADALAAVRDERVRARLHISPPSLATGSVDTLIGLISSGFNPASLMLNLLSVPFDVLQDKKERKLKKEAERFRNAWRLEKQLPEHEKVLRIVSPTEPPE</sequence>
<dbReference type="AlphaFoldDB" id="A0A2I0SFX3"/>
<accession>A0A2I0SFX3</accession>
<name>A0A2I0SFX3_9ACTN</name>
<feature type="region of interest" description="Disordered" evidence="1">
    <location>
        <begin position="1"/>
        <end position="26"/>
    </location>
</feature>
<proteinExistence type="predicted"/>
<dbReference type="EMBL" id="PJOS01000095">
    <property type="protein sequence ID" value="PKT68822.1"/>
    <property type="molecule type" value="Genomic_DNA"/>
</dbReference>
<organism evidence="2 3">
    <name type="scientific">Streptomyces populi</name>
    <dbReference type="NCBI Taxonomy" id="2058924"/>
    <lineage>
        <taxon>Bacteria</taxon>
        <taxon>Bacillati</taxon>
        <taxon>Actinomycetota</taxon>
        <taxon>Actinomycetes</taxon>
        <taxon>Kitasatosporales</taxon>
        <taxon>Streptomycetaceae</taxon>
        <taxon>Streptomyces</taxon>
    </lineage>
</organism>
<protein>
    <submittedName>
        <fullName evidence="2">Uncharacterized protein</fullName>
    </submittedName>
</protein>